<evidence type="ECO:0000313" key="2">
    <source>
        <dbReference type="Proteomes" id="UP000018143"/>
    </source>
</evidence>
<dbReference type="Proteomes" id="UP000018143">
    <property type="component" value="Unassembled WGS sequence"/>
</dbReference>
<comment type="caution">
    <text evidence="1">The sequence shown here is derived from an EMBL/GenBank/DDBJ whole genome shotgun (WGS) entry which is preliminary data.</text>
</comment>
<dbReference type="AlphaFoldDB" id="T1DVA2"/>
<gene>
    <name evidence="1" type="ORF">HFN_2300</name>
</gene>
<reference evidence="1 2" key="1">
    <citation type="journal article" date="2013" name="Genome Announc.">
        <title>Draft Genome Sequence of Helicobacter fennelliae Strain MRY12-0050, Isolated from a Bacteremia Patient.</title>
        <authorList>
            <person name="Rimbara E."/>
            <person name="Matsui M."/>
            <person name="Mori S."/>
            <person name="Suzuki S."/>
            <person name="Suzuki M."/>
            <person name="Kim H."/>
            <person name="Sekizuka T."/>
            <person name="Kuroda M."/>
            <person name="Shibayama K."/>
        </authorList>
    </citation>
    <scope>NUCLEOTIDE SEQUENCE [LARGE SCALE GENOMIC DNA]</scope>
    <source>
        <strain evidence="1 2">MRY12-0050</strain>
    </source>
</reference>
<accession>T1DVA2</accession>
<protein>
    <submittedName>
        <fullName evidence="1">Uncharacterized protein</fullName>
    </submittedName>
</protein>
<dbReference type="EMBL" id="BASD01000005">
    <property type="protein sequence ID" value="GAD18372.1"/>
    <property type="molecule type" value="Genomic_DNA"/>
</dbReference>
<proteinExistence type="predicted"/>
<organism evidence="1 2">
    <name type="scientific">Helicobacter fennelliae MRY12-0050</name>
    <dbReference type="NCBI Taxonomy" id="1325130"/>
    <lineage>
        <taxon>Bacteria</taxon>
        <taxon>Pseudomonadati</taxon>
        <taxon>Campylobacterota</taxon>
        <taxon>Epsilonproteobacteria</taxon>
        <taxon>Campylobacterales</taxon>
        <taxon>Helicobacteraceae</taxon>
        <taxon>Helicobacter</taxon>
    </lineage>
</organism>
<evidence type="ECO:0000313" key="1">
    <source>
        <dbReference type="EMBL" id="GAD18372.1"/>
    </source>
</evidence>
<sequence>MHKLKHKIKPKPPKHHKSHKKIALFWDTELDYNDFRSRNLSLTFLLDMLKFLPDSHIELLSFQVPKNAIGWGAQTKK</sequence>
<name>T1DVA2_9HELI</name>
<keyword evidence="2" id="KW-1185">Reference proteome</keyword>
<dbReference type="STRING" id="1325130.HFN_2300"/>